<dbReference type="SMART" id="SM00443">
    <property type="entry name" value="G_patch"/>
    <property type="match status" value="1"/>
</dbReference>
<feature type="compositionally biased region" description="Pro residues" evidence="1">
    <location>
        <begin position="364"/>
        <end position="380"/>
    </location>
</feature>
<evidence type="ECO:0000313" key="4">
    <source>
        <dbReference type="Proteomes" id="UP000268162"/>
    </source>
</evidence>
<feature type="compositionally biased region" description="Low complexity" evidence="1">
    <location>
        <begin position="81"/>
        <end position="96"/>
    </location>
</feature>
<organism evidence="3 4">
    <name type="scientific">Dimargaris cristalligena</name>
    <dbReference type="NCBI Taxonomy" id="215637"/>
    <lineage>
        <taxon>Eukaryota</taxon>
        <taxon>Fungi</taxon>
        <taxon>Fungi incertae sedis</taxon>
        <taxon>Zoopagomycota</taxon>
        <taxon>Kickxellomycotina</taxon>
        <taxon>Dimargaritomycetes</taxon>
        <taxon>Dimargaritales</taxon>
        <taxon>Dimargaritaceae</taxon>
        <taxon>Dimargaris</taxon>
    </lineage>
</organism>
<dbReference type="AlphaFoldDB" id="A0A4P9ZLK5"/>
<reference evidence="4" key="1">
    <citation type="journal article" date="2018" name="Nat. Microbiol.">
        <title>Leveraging single-cell genomics to expand the fungal tree of life.</title>
        <authorList>
            <person name="Ahrendt S.R."/>
            <person name="Quandt C.A."/>
            <person name="Ciobanu D."/>
            <person name="Clum A."/>
            <person name="Salamov A."/>
            <person name="Andreopoulos B."/>
            <person name="Cheng J.F."/>
            <person name="Woyke T."/>
            <person name="Pelin A."/>
            <person name="Henrissat B."/>
            <person name="Reynolds N.K."/>
            <person name="Benny G.L."/>
            <person name="Smith M.E."/>
            <person name="James T.Y."/>
            <person name="Grigoriev I.V."/>
        </authorList>
    </citation>
    <scope>NUCLEOTIDE SEQUENCE [LARGE SCALE GENOMIC DNA]</scope>
    <source>
        <strain evidence="4">RSA 468</strain>
    </source>
</reference>
<evidence type="ECO:0000313" key="3">
    <source>
        <dbReference type="EMBL" id="RKP34023.1"/>
    </source>
</evidence>
<feature type="compositionally biased region" description="Basic residues" evidence="1">
    <location>
        <begin position="382"/>
        <end position="391"/>
    </location>
</feature>
<dbReference type="InterPro" id="IPR000467">
    <property type="entry name" value="G_patch_dom"/>
</dbReference>
<feature type="region of interest" description="Disordered" evidence="1">
    <location>
        <begin position="416"/>
        <end position="439"/>
    </location>
</feature>
<dbReference type="GO" id="GO:0003676">
    <property type="term" value="F:nucleic acid binding"/>
    <property type="evidence" value="ECO:0007669"/>
    <property type="project" value="InterPro"/>
</dbReference>
<proteinExistence type="predicted"/>
<name>A0A4P9ZLK5_9FUNG</name>
<sequence length="526" mass="56334">MASSNNPSQSVQSKGEAPTASGPSLTVPTAANAPRAKKGKSPTPTEVEAVSSTSAPTKARKKKGKAKGKGKKKGEDEDKTVTTSQPATATPTTKTPRANEPKPQRQGGLKWAPKPTKRSTRSGPSQLVDLSPTLSECDVQLDDDGDIREYIEYADLLAAGFGPQDFVVLAETMDELEEELGQSGLTWNDYYDELTSDSDDEDCTADSNLTDIFSPNQNGFYLGDDYLEPDDEVDALHLNLLNLNLSDRSDPGSTLKTGRKVVHPSKPAKGSHGTASKKKPCSCPLCDPKYAGEPVTLESLIKHAPTHNKKLDDVNGLLKQLEALSLLNGRHDDEDIGTPVKRQDKVHVGVPKPKSGRKSKARKPPPSPPLPPPQSQPPKPKGSSKKKKNKNKPILFIEKPVPGFVYGSTMHTKSTTLRTATTSAESATSTTSSTQSTTKVAALSNPAVIQLTAPTKQTDKRNSKPPPTPSIGYTPLRTGKALDQSNAGHRLLSKMGWTEGTGLGANKQGITEPVPVNKWNRRQGLN</sequence>
<keyword evidence="4" id="KW-1185">Reference proteome</keyword>
<dbReference type="PANTHER" id="PTHR20923:SF1">
    <property type="entry name" value="G PATCH DOMAIN AND ANKYRIN REPEAT-CONTAINING PROTEIN 1"/>
    <property type="match status" value="1"/>
</dbReference>
<gene>
    <name evidence="3" type="ORF">BJ085DRAFT_27584</name>
</gene>
<feature type="region of interest" description="Disordered" evidence="1">
    <location>
        <begin position="453"/>
        <end position="478"/>
    </location>
</feature>
<feature type="compositionally biased region" description="Low complexity" evidence="1">
    <location>
        <begin position="416"/>
        <end position="438"/>
    </location>
</feature>
<feature type="compositionally biased region" description="Polar residues" evidence="1">
    <location>
        <begin position="1"/>
        <end position="13"/>
    </location>
</feature>
<feature type="compositionally biased region" description="Basic residues" evidence="1">
    <location>
        <begin position="354"/>
        <end position="363"/>
    </location>
</feature>
<feature type="compositionally biased region" description="Basic residues" evidence="1">
    <location>
        <begin position="58"/>
        <end position="72"/>
    </location>
</feature>
<dbReference type="Proteomes" id="UP000268162">
    <property type="component" value="Unassembled WGS sequence"/>
</dbReference>
<feature type="region of interest" description="Disordered" evidence="1">
    <location>
        <begin position="499"/>
        <end position="526"/>
    </location>
</feature>
<feature type="region of interest" description="Disordered" evidence="1">
    <location>
        <begin position="1"/>
        <end position="130"/>
    </location>
</feature>
<accession>A0A4P9ZLK5</accession>
<dbReference type="PROSITE" id="PS50174">
    <property type="entry name" value="G_PATCH"/>
    <property type="match status" value="1"/>
</dbReference>
<dbReference type="EMBL" id="ML003401">
    <property type="protein sequence ID" value="RKP34023.1"/>
    <property type="molecule type" value="Genomic_DNA"/>
</dbReference>
<dbReference type="Pfam" id="PF01585">
    <property type="entry name" value="G-patch"/>
    <property type="match status" value="1"/>
</dbReference>
<feature type="domain" description="G-patch" evidence="2">
    <location>
        <begin position="484"/>
        <end position="526"/>
    </location>
</feature>
<protein>
    <recommendedName>
        <fullName evidence="2">G-patch domain-containing protein</fullName>
    </recommendedName>
</protein>
<evidence type="ECO:0000256" key="1">
    <source>
        <dbReference type="SAM" id="MobiDB-lite"/>
    </source>
</evidence>
<evidence type="ECO:0000259" key="2">
    <source>
        <dbReference type="PROSITE" id="PS50174"/>
    </source>
</evidence>
<feature type="region of interest" description="Disordered" evidence="1">
    <location>
        <begin position="330"/>
        <end position="396"/>
    </location>
</feature>
<dbReference type="InterPro" id="IPR039146">
    <property type="entry name" value="GPANK1"/>
</dbReference>
<dbReference type="OrthoDB" id="21470at2759"/>
<dbReference type="STRING" id="215637.A0A4P9ZLK5"/>
<dbReference type="PANTHER" id="PTHR20923">
    <property type="entry name" value="BAT4 PROTEIN-RELATED"/>
    <property type="match status" value="1"/>
</dbReference>
<feature type="region of interest" description="Disordered" evidence="1">
    <location>
        <begin position="249"/>
        <end position="283"/>
    </location>
</feature>